<comment type="similarity">
    <text evidence="1">Belongs to the LTV1 family.</text>
</comment>
<proteinExistence type="inferred from homology"/>
<protein>
    <recommendedName>
        <fullName evidence="2">Protein LTV1 homolog</fullName>
    </recommendedName>
</protein>
<dbReference type="EnsemblMetazoa" id="LLOJ003368-RA">
    <property type="protein sequence ID" value="LLOJ003368-PA"/>
    <property type="gene ID" value="LLOJ003368"/>
</dbReference>
<dbReference type="VEuPathDB" id="VectorBase:LLOJ003368"/>
<evidence type="ECO:0000256" key="1">
    <source>
        <dbReference type="ARBA" id="ARBA00009078"/>
    </source>
</evidence>
<evidence type="ECO:0000256" key="3">
    <source>
        <dbReference type="SAM" id="MobiDB-lite"/>
    </source>
</evidence>
<name>A0A1B0CG67_LUTLO</name>
<evidence type="ECO:0000256" key="2">
    <source>
        <dbReference type="ARBA" id="ARBA00021561"/>
    </source>
</evidence>
<dbReference type="GO" id="GO:0030688">
    <property type="term" value="C:preribosome, small subunit precursor"/>
    <property type="evidence" value="ECO:0007669"/>
    <property type="project" value="TreeGrafter"/>
</dbReference>
<dbReference type="GO" id="GO:0005829">
    <property type="term" value="C:cytosol"/>
    <property type="evidence" value="ECO:0007669"/>
    <property type="project" value="TreeGrafter"/>
</dbReference>
<keyword evidence="5" id="KW-1185">Reference proteome</keyword>
<feature type="region of interest" description="Disordered" evidence="3">
    <location>
        <begin position="44"/>
        <end position="72"/>
    </location>
</feature>
<sequence length="345" mass="39980">MLNKAAPIIGPQPHLDPDIVAALDDEFDFDNPENALEDDFMEQALAEGSSNDDDDEDEADYEYNDDEKYDDFDENISYTGKLDKEDVNNGKNHFDNVETRSRFTQYSISSSVMRRNEQLTLLDDRFEKFIQNYDESEIGALECEDLDGGDFNYTNDMLVQLAMKSKHDKYETYDKNWDKERIRKLQEEGSSDEELVDIPVEDDEKPKLDCVSVLSLASGRSYKPRLIENTRKNKKIEADCRGIPKDVLDSDRGLTVEKVNKLNTKNLKEDSSDMTGYAESVRSTLSILSLRPKDETKLEKKERKKLLKEYRAERRIERKANMQAFKEEKLRQQRINSNAVTKTLT</sequence>
<dbReference type="PANTHER" id="PTHR21531:SF0">
    <property type="entry name" value="PROTEIN LTV1 HOMOLOG"/>
    <property type="match status" value="1"/>
</dbReference>
<reference evidence="4" key="1">
    <citation type="submission" date="2020-05" db="UniProtKB">
        <authorList>
            <consortium name="EnsemblMetazoa"/>
        </authorList>
    </citation>
    <scope>IDENTIFICATION</scope>
    <source>
        <strain evidence="4">Jacobina</strain>
    </source>
</reference>
<evidence type="ECO:0000313" key="4">
    <source>
        <dbReference type="EnsemblMetazoa" id="LLOJ003368-PA"/>
    </source>
</evidence>
<dbReference type="GO" id="GO:0042274">
    <property type="term" value="P:ribosomal small subunit biogenesis"/>
    <property type="evidence" value="ECO:0007669"/>
    <property type="project" value="InterPro"/>
</dbReference>
<dbReference type="AlphaFoldDB" id="A0A1B0CG67"/>
<dbReference type="VEuPathDB" id="VectorBase:LLONM1_001616"/>
<dbReference type="GO" id="GO:0005634">
    <property type="term" value="C:nucleus"/>
    <property type="evidence" value="ECO:0007669"/>
    <property type="project" value="TreeGrafter"/>
</dbReference>
<dbReference type="Pfam" id="PF04180">
    <property type="entry name" value="LTV"/>
    <property type="match status" value="2"/>
</dbReference>
<dbReference type="EMBL" id="AJWK01010786">
    <property type="status" value="NOT_ANNOTATED_CDS"/>
    <property type="molecule type" value="Genomic_DNA"/>
</dbReference>
<dbReference type="InterPro" id="IPR007307">
    <property type="entry name" value="Ltv1"/>
</dbReference>
<accession>A0A1B0CG67</accession>
<dbReference type="Proteomes" id="UP000092461">
    <property type="component" value="Unassembled WGS sequence"/>
</dbReference>
<evidence type="ECO:0000313" key="5">
    <source>
        <dbReference type="Proteomes" id="UP000092461"/>
    </source>
</evidence>
<feature type="compositionally biased region" description="Acidic residues" evidence="3">
    <location>
        <begin position="50"/>
        <end position="72"/>
    </location>
</feature>
<dbReference type="GO" id="GO:0000056">
    <property type="term" value="P:ribosomal small subunit export from nucleus"/>
    <property type="evidence" value="ECO:0007669"/>
    <property type="project" value="TreeGrafter"/>
</dbReference>
<organism evidence="4 5">
    <name type="scientific">Lutzomyia longipalpis</name>
    <name type="common">Sand fly</name>
    <dbReference type="NCBI Taxonomy" id="7200"/>
    <lineage>
        <taxon>Eukaryota</taxon>
        <taxon>Metazoa</taxon>
        <taxon>Ecdysozoa</taxon>
        <taxon>Arthropoda</taxon>
        <taxon>Hexapoda</taxon>
        <taxon>Insecta</taxon>
        <taxon>Pterygota</taxon>
        <taxon>Neoptera</taxon>
        <taxon>Endopterygota</taxon>
        <taxon>Diptera</taxon>
        <taxon>Nematocera</taxon>
        <taxon>Psychodoidea</taxon>
        <taxon>Psychodidae</taxon>
        <taxon>Lutzomyia</taxon>
        <taxon>Lutzomyia</taxon>
    </lineage>
</organism>
<dbReference type="PANTHER" id="PTHR21531">
    <property type="entry name" value="LOW-TEMPERATURE VIABILITY PROTEIN LTV1-RELATED"/>
    <property type="match status" value="1"/>
</dbReference>